<feature type="compositionally biased region" description="Basic and acidic residues" evidence="1">
    <location>
        <begin position="66"/>
        <end position="85"/>
    </location>
</feature>
<evidence type="ECO:0000256" key="1">
    <source>
        <dbReference type="SAM" id="MobiDB-lite"/>
    </source>
</evidence>
<feature type="compositionally biased region" description="Basic and acidic residues" evidence="1">
    <location>
        <begin position="32"/>
        <end position="45"/>
    </location>
</feature>
<dbReference type="Proteomes" id="UP001432027">
    <property type="component" value="Unassembled WGS sequence"/>
</dbReference>
<accession>A0AAV5SI23</accession>
<organism evidence="2 3">
    <name type="scientific">Pristionchus entomophagus</name>
    <dbReference type="NCBI Taxonomy" id="358040"/>
    <lineage>
        <taxon>Eukaryota</taxon>
        <taxon>Metazoa</taxon>
        <taxon>Ecdysozoa</taxon>
        <taxon>Nematoda</taxon>
        <taxon>Chromadorea</taxon>
        <taxon>Rhabditida</taxon>
        <taxon>Rhabditina</taxon>
        <taxon>Diplogasteromorpha</taxon>
        <taxon>Diplogasteroidea</taxon>
        <taxon>Neodiplogasteridae</taxon>
        <taxon>Pristionchus</taxon>
    </lineage>
</organism>
<evidence type="ECO:0000313" key="3">
    <source>
        <dbReference type="Proteomes" id="UP001432027"/>
    </source>
</evidence>
<comment type="caution">
    <text evidence="2">The sequence shown here is derived from an EMBL/GenBank/DDBJ whole genome shotgun (WGS) entry which is preliminary data.</text>
</comment>
<feature type="non-terminal residue" evidence="2">
    <location>
        <position position="361"/>
    </location>
</feature>
<gene>
    <name evidence="2" type="ORF">PENTCL1PPCAC_4472</name>
</gene>
<dbReference type="AlphaFoldDB" id="A0AAV5SI23"/>
<evidence type="ECO:0000313" key="2">
    <source>
        <dbReference type="EMBL" id="GMS82297.1"/>
    </source>
</evidence>
<feature type="compositionally biased region" description="Basic and acidic residues" evidence="1">
    <location>
        <begin position="189"/>
        <end position="213"/>
    </location>
</feature>
<sequence length="361" mass="40792">SGHGHDDERLNQNPSFMARQIVDQVVSTIQKDIKESDNKENEHRTQTTITEQTIITRIEGSPTKKAKCEQEKQKEKEQDKKHAGDTEVEIPIETLPPRPDAAIVPEMVEEKKEDDRASNASNQSKRRRWDEEEKKGEEVDIAIEVESPSHADESPKETPKDSARKLKESVKEANKATTEDKMVAVVEAAKQETQKDAQPEANAVDRKAGDRQKKVTSIPRMVKTTAREEKRTTRLPAIGAGGQVSSRVERSTYQKKKVTTEPLTLPPIEKTTVIVEKRVKITTPQVSARSSREAEDADLGCLSGRKIKDITGGWGGSERHLELYNDDDIPARYALPRTVTLPHRLTDRRLYSLARRFERIH</sequence>
<feature type="compositionally biased region" description="Basic and acidic residues" evidence="1">
    <location>
        <begin position="128"/>
        <end position="138"/>
    </location>
</feature>
<reference evidence="2" key="1">
    <citation type="submission" date="2023-10" db="EMBL/GenBank/DDBJ databases">
        <title>Genome assembly of Pristionchus species.</title>
        <authorList>
            <person name="Yoshida K."/>
            <person name="Sommer R.J."/>
        </authorList>
    </citation>
    <scope>NUCLEOTIDE SEQUENCE</scope>
    <source>
        <strain evidence="2">RS0144</strain>
    </source>
</reference>
<feature type="compositionally biased region" description="Low complexity" evidence="1">
    <location>
        <begin position="46"/>
        <end position="59"/>
    </location>
</feature>
<feature type="non-terminal residue" evidence="2">
    <location>
        <position position="1"/>
    </location>
</feature>
<feature type="compositionally biased region" description="Basic and acidic residues" evidence="1">
    <location>
        <begin position="108"/>
        <end position="117"/>
    </location>
</feature>
<name>A0AAV5SI23_9BILA</name>
<keyword evidence="3" id="KW-1185">Reference proteome</keyword>
<protein>
    <submittedName>
        <fullName evidence="2">Uncharacterized protein</fullName>
    </submittedName>
</protein>
<feature type="compositionally biased region" description="Basic and acidic residues" evidence="1">
    <location>
        <begin position="147"/>
        <end position="182"/>
    </location>
</feature>
<proteinExistence type="predicted"/>
<dbReference type="EMBL" id="BTSX01000002">
    <property type="protein sequence ID" value="GMS82297.1"/>
    <property type="molecule type" value="Genomic_DNA"/>
</dbReference>
<feature type="region of interest" description="Disordered" evidence="1">
    <location>
        <begin position="32"/>
        <end position="233"/>
    </location>
</feature>